<accession>A0A1D1Z9D0</accession>
<feature type="non-terminal residue" evidence="2">
    <location>
        <position position="1"/>
    </location>
</feature>
<sequence length="240" mass="25383">PGWGEADNRRGGEEMASVPSSLLQFRHLSPPTVSNNLHSPTSTRSRLHRSSSLLPSSPSPSSYPALPRASADPGRGENPDADEEEPASAGPGETDAAFENRLAQIRLKYRSGTGKKAEQRRAKKSPPGASPKKGGKAGVMLPPVPLREPFSAGGMEVGFGLSPYSEWLNGRLAALGLAALLLVELGSGKGLLSYHAPPILFIQIYTVAAASSLFVKYEKERISVWPKPPPPSPTSTNVGE</sequence>
<feature type="region of interest" description="Disordered" evidence="1">
    <location>
        <begin position="109"/>
        <end position="142"/>
    </location>
</feature>
<feature type="compositionally biased region" description="Low complexity" evidence="1">
    <location>
        <begin position="38"/>
        <end position="70"/>
    </location>
</feature>
<dbReference type="AlphaFoldDB" id="A0A1D1Z9D0"/>
<organism evidence="2">
    <name type="scientific">Anthurium amnicola</name>
    <dbReference type="NCBI Taxonomy" id="1678845"/>
    <lineage>
        <taxon>Eukaryota</taxon>
        <taxon>Viridiplantae</taxon>
        <taxon>Streptophyta</taxon>
        <taxon>Embryophyta</taxon>
        <taxon>Tracheophyta</taxon>
        <taxon>Spermatophyta</taxon>
        <taxon>Magnoliopsida</taxon>
        <taxon>Liliopsida</taxon>
        <taxon>Araceae</taxon>
        <taxon>Pothoideae</taxon>
        <taxon>Potheae</taxon>
        <taxon>Anthurium</taxon>
    </lineage>
</organism>
<evidence type="ECO:0000313" key="2">
    <source>
        <dbReference type="EMBL" id="JAT63506.1"/>
    </source>
</evidence>
<dbReference type="EMBL" id="GDJX01004430">
    <property type="protein sequence ID" value="JAT63506.1"/>
    <property type="molecule type" value="Transcribed_RNA"/>
</dbReference>
<evidence type="ECO:0000256" key="1">
    <source>
        <dbReference type="SAM" id="MobiDB-lite"/>
    </source>
</evidence>
<protein>
    <submittedName>
        <fullName evidence="2">Uncharacterized protein ycf17</fullName>
    </submittedName>
</protein>
<name>A0A1D1Z9D0_9ARAE</name>
<feature type="compositionally biased region" description="Basic and acidic residues" evidence="1">
    <location>
        <begin position="1"/>
        <end position="13"/>
    </location>
</feature>
<gene>
    <name evidence="2" type="primary">ycf17_4</name>
    <name evidence="2" type="ORF">g.31268</name>
</gene>
<reference evidence="2" key="1">
    <citation type="submission" date="2015-07" db="EMBL/GenBank/DDBJ databases">
        <title>Transcriptome Assembly of Anthurium amnicola.</title>
        <authorList>
            <person name="Suzuki J."/>
        </authorList>
    </citation>
    <scope>NUCLEOTIDE SEQUENCE</scope>
</reference>
<proteinExistence type="predicted"/>
<feature type="region of interest" description="Disordered" evidence="1">
    <location>
        <begin position="1"/>
        <end position="95"/>
    </location>
</feature>
<dbReference type="SUPFAM" id="SSF103511">
    <property type="entry name" value="Chlorophyll a-b binding protein"/>
    <property type="match status" value="1"/>
</dbReference>